<sequence>MVPVNLLKLINSKDEKTVLSENFKIEGSLKIRTPYVCYSHIQTIIDDYAGKLRSPRTPFEQRLLSFIRRNKKSMNHRKKRKARCTVCNMQRMRPELYEITSKGIRTVIMIGCILRGTLSVC</sequence>
<evidence type="ECO:0000259" key="1">
    <source>
        <dbReference type="Pfam" id="PF25375"/>
    </source>
</evidence>
<dbReference type="AlphaFoldDB" id="A0A2G5SHR4"/>
<dbReference type="InterPro" id="IPR057432">
    <property type="entry name" value="Lin-15A/B-like_dom"/>
</dbReference>
<protein>
    <recommendedName>
        <fullName evidence="1">Lin-15A/B-like domain-containing protein</fullName>
    </recommendedName>
</protein>
<name>A0A2G5SHR4_9PELO</name>
<dbReference type="InterPro" id="IPR040129">
    <property type="entry name" value="Lin-15B-like"/>
</dbReference>
<dbReference type="EMBL" id="PDUG01000007">
    <property type="protein sequence ID" value="PIC14655.1"/>
    <property type="molecule type" value="Genomic_DNA"/>
</dbReference>
<dbReference type="Pfam" id="PF25375">
    <property type="entry name" value="Lin-15B"/>
    <property type="match status" value="1"/>
</dbReference>
<dbReference type="PANTHER" id="PTHR22716">
    <property type="entry name" value="ETS CLASS TRANSCRIPTION FACTOR-RELATED-RELATED"/>
    <property type="match status" value="1"/>
</dbReference>
<evidence type="ECO:0000313" key="2">
    <source>
        <dbReference type="EMBL" id="PIC14655.1"/>
    </source>
</evidence>
<evidence type="ECO:0000313" key="3">
    <source>
        <dbReference type="Proteomes" id="UP000230233"/>
    </source>
</evidence>
<accession>A0A2G5SHR4</accession>
<organism evidence="2 3">
    <name type="scientific">Caenorhabditis nigoni</name>
    <dbReference type="NCBI Taxonomy" id="1611254"/>
    <lineage>
        <taxon>Eukaryota</taxon>
        <taxon>Metazoa</taxon>
        <taxon>Ecdysozoa</taxon>
        <taxon>Nematoda</taxon>
        <taxon>Chromadorea</taxon>
        <taxon>Rhabditida</taxon>
        <taxon>Rhabditina</taxon>
        <taxon>Rhabditomorpha</taxon>
        <taxon>Rhabditoidea</taxon>
        <taxon>Rhabditidae</taxon>
        <taxon>Peloderinae</taxon>
        <taxon>Caenorhabditis</taxon>
    </lineage>
</organism>
<dbReference type="Proteomes" id="UP000230233">
    <property type="component" value="Unassembled WGS sequence"/>
</dbReference>
<gene>
    <name evidence="2" type="ORF">B9Z55_026889</name>
</gene>
<dbReference type="PANTHER" id="PTHR22716:SF1">
    <property type="entry name" value="ETS CLASS TRANSCRIPTION FACTOR-RELATED"/>
    <property type="match status" value="1"/>
</dbReference>
<reference evidence="3" key="1">
    <citation type="submission" date="2017-10" db="EMBL/GenBank/DDBJ databases">
        <title>Rapid genome shrinkage in a self-fertile nematode reveals novel sperm competition proteins.</title>
        <authorList>
            <person name="Yin D."/>
            <person name="Schwarz E.M."/>
            <person name="Thomas C.G."/>
            <person name="Felde R.L."/>
            <person name="Korf I.F."/>
            <person name="Cutter A.D."/>
            <person name="Schartner C.M."/>
            <person name="Ralston E.J."/>
            <person name="Meyer B.J."/>
            <person name="Haag E.S."/>
        </authorList>
    </citation>
    <scope>NUCLEOTIDE SEQUENCE [LARGE SCALE GENOMIC DNA]</scope>
    <source>
        <strain evidence="3">JU1422</strain>
    </source>
</reference>
<feature type="domain" description="Lin-15A/B-like" evidence="1">
    <location>
        <begin position="82"/>
        <end position="120"/>
    </location>
</feature>
<proteinExistence type="predicted"/>
<dbReference type="GO" id="GO:0040027">
    <property type="term" value="P:negative regulation of vulval development"/>
    <property type="evidence" value="ECO:0007669"/>
    <property type="project" value="InterPro"/>
</dbReference>
<comment type="caution">
    <text evidence="2">The sequence shown here is derived from an EMBL/GenBank/DDBJ whole genome shotgun (WGS) entry which is preliminary data.</text>
</comment>
<keyword evidence="3" id="KW-1185">Reference proteome</keyword>